<dbReference type="AlphaFoldDB" id="X0TZP6"/>
<comment type="caution">
    <text evidence="1">The sequence shown here is derived from an EMBL/GenBank/DDBJ whole genome shotgun (WGS) entry which is preliminary data.</text>
</comment>
<proteinExistence type="predicted"/>
<name>X0TZP6_9ZZZZ</name>
<sequence>MTRAMGTLAFLFFSALMGTAAFAEVDMRTPWANVYVGPGGVYVHGPWGRVDVPASDRERVCSEWRKSTREHYEARGCNVEFDDEGCVIKELDCDK</sequence>
<organism evidence="1">
    <name type="scientific">marine sediment metagenome</name>
    <dbReference type="NCBI Taxonomy" id="412755"/>
    <lineage>
        <taxon>unclassified sequences</taxon>
        <taxon>metagenomes</taxon>
        <taxon>ecological metagenomes</taxon>
    </lineage>
</organism>
<protein>
    <submittedName>
        <fullName evidence="1">Uncharacterized protein</fullName>
    </submittedName>
</protein>
<dbReference type="EMBL" id="BARS01016229">
    <property type="protein sequence ID" value="GAF98749.1"/>
    <property type="molecule type" value="Genomic_DNA"/>
</dbReference>
<reference evidence="1" key="1">
    <citation type="journal article" date="2014" name="Front. Microbiol.">
        <title>High frequency of phylogenetically diverse reductive dehalogenase-homologous genes in deep subseafloor sedimentary metagenomes.</title>
        <authorList>
            <person name="Kawai M."/>
            <person name="Futagami T."/>
            <person name="Toyoda A."/>
            <person name="Takaki Y."/>
            <person name="Nishi S."/>
            <person name="Hori S."/>
            <person name="Arai W."/>
            <person name="Tsubouchi T."/>
            <person name="Morono Y."/>
            <person name="Uchiyama I."/>
            <person name="Ito T."/>
            <person name="Fujiyama A."/>
            <person name="Inagaki F."/>
            <person name="Takami H."/>
        </authorList>
    </citation>
    <scope>NUCLEOTIDE SEQUENCE</scope>
    <source>
        <strain evidence="1">Expedition CK06-06</strain>
    </source>
</reference>
<accession>X0TZP6</accession>
<gene>
    <name evidence="1" type="ORF">S01H1_26743</name>
</gene>
<evidence type="ECO:0000313" key="1">
    <source>
        <dbReference type="EMBL" id="GAF98749.1"/>
    </source>
</evidence>